<evidence type="ECO:0000313" key="3">
    <source>
        <dbReference type="Proteomes" id="UP001066276"/>
    </source>
</evidence>
<evidence type="ECO:0000313" key="2">
    <source>
        <dbReference type="EMBL" id="KAJ1210404.1"/>
    </source>
</evidence>
<organism evidence="2 3">
    <name type="scientific">Pleurodeles waltl</name>
    <name type="common">Iberian ribbed newt</name>
    <dbReference type="NCBI Taxonomy" id="8319"/>
    <lineage>
        <taxon>Eukaryota</taxon>
        <taxon>Metazoa</taxon>
        <taxon>Chordata</taxon>
        <taxon>Craniata</taxon>
        <taxon>Vertebrata</taxon>
        <taxon>Euteleostomi</taxon>
        <taxon>Amphibia</taxon>
        <taxon>Batrachia</taxon>
        <taxon>Caudata</taxon>
        <taxon>Salamandroidea</taxon>
        <taxon>Salamandridae</taxon>
        <taxon>Pleurodelinae</taxon>
        <taxon>Pleurodeles</taxon>
    </lineage>
</organism>
<evidence type="ECO:0000256" key="1">
    <source>
        <dbReference type="SAM" id="MobiDB-lite"/>
    </source>
</evidence>
<protein>
    <submittedName>
        <fullName evidence="2">Uncharacterized protein</fullName>
    </submittedName>
</protein>
<gene>
    <name evidence="2" type="ORF">NDU88_005768</name>
</gene>
<feature type="region of interest" description="Disordered" evidence="1">
    <location>
        <begin position="33"/>
        <end position="56"/>
    </location>
</feature>
<comment type="caution">
    <text evidence="2">The sequence shown here is derived from an EMBL/GenBank/DDBJ whole genome shotgun (WGS) entry which is preliminary data.</text>
</comment>
<dbReference type="AlphaFoldDB" id="A0AAV7WBH2"/>
<name>A0AAV7WBH2_PLEWA</name>
<reference evidence="2" key="1">
    <citation type="journal article" date="2022" name="bioRxiv">
        <title>Sequencing and chromosome-scale assembly of the giantPleurodeles waltlgenome.</title>
        <authorList>
            <person name="Brown T."/>
            <person name="Elewa A."/>
            <person name="Iarovenko S."/>
            <person name="Subramanian E."/>
            <person name="Araus A.J."/>
            <person name="Petzold A."/>
            <person name="Susuki M."/>
            <person name="Suzuki K.-i.T."/>
            <person name="Hayashi T."/>
            <person name="Toyoda A."/>
            <person name="Oliveira C."/>
            <person name="Osipova E."/>
            <person name="Leigh N.D."/>
            <person name="Simon A."/>
            <person name="Yun M.H."/>
        </authorList>
    </citation>
    <scope>NUCLEOTIDE SEQUENCE</scope>
    <source>
        <strain evidence="2">20211129_DDA</strain>
        <tissue evidence="2">Liver</tissue>
    </source>
</reference>
<proteinExistence type="predicted"/>
<sequence length="79" mass="8571">MIRPGGVLLADAAAGSSASSRLLLEDPLQAGPHYEYGRKEHSASDGINYRQQSGGLGRQIMNHLKNRQPENPSLPEEEC</sequence>
<keyword evidence="3" id="KW-1185">Reference proteome</keyword>
<accession>A0AAV7WBH2</accession>
<dbReference type="Proteomes" id="UP001066276">
    <property type="component" value="Chromosome 1_2"/>
</dbReference>
<dbReference type="EMBL" id="JANPWB010000002">
    <property type="protein sequence ID" value="KAJ1210404.1"/>
    <property type="molecule type" value="Genomic_DNA"/>
</dbReference>